<feature type="region of interest" description="Disordered" evidence="1">
    <location>
        <begin position="48"/>
        <end position="101"/>
    </location>
</feature>
<feature type="region of interest" description="Disordered" evidence="1">
    <location>
        <begin position="1"/>
        <end position="27"/>
    </location>
</feature>
<gene>
    <name evidence="3" type="ORF">OBBRIDRAFT_791238</name>
</gene>
<feature type="transmembrane region" description="Helical" evidence="2">
    <location>
        <begin position="429"/>
        <end position="448"/>
    </location>
</feature>
<dbReference type="EMBL" id="KV722368">
    <property type="protein sequence ID" value="OCH92489.1"/>
    <property type="molecule type" value="Genomic_DNA"/>
</dbReference>
<keyword evidence="2" id="KW-0472">Membrane</keyword>
<dbReference type="Proteomes" id="UP000250043">
    <property type="component" value="Unassembled WGS sequence"/>
</dbReference>
<accession>A0A8E2B1X2</accession>
<evidence type="ECO:0000313" key="4">
    <source>
        <dbReference type="Proteomes" id="UP000250043"/>
    </source>
</evidence>
<evidence type="ECO:0000256" key="2">
    <source>
        <dbReference type="SAM" id="Phobius"/>
    </source>
</evidence>
<feature type="compositionally biased region" description="Polar residues" evidence="1">
    <location>
        <begin position="61"/>
        <end position="101"/>
    </location>
</feature>
<evidence type="ECO:0000256" key="1">
    <source>
        <dbReference type="SAM" id="MobiDB-lite"/>
    </source>
</evidence>
<feature type="transmembrane region" description="Helical" evidence="2">
    <location>
        <begin position="516"/>
        <end position="540"/>
    </location>
</feature>
<keyword evidence="4" id="KW-1185">Reference proteome</keyword>
<dbReference type="OrthoDB" id="2657661at2759"/>
<feature type="compositionally biased region" description="Polar residues" evidence="1">
    <location>
        <begin position="8"/>
        <end position="22"/>
    </location>
</feature>
<name>A0A8E2B1X2_9APHY</name>
<keyword evidence="2" id="KW-0812">Transmembrane</keyword>
<sequence>MGDIVSLQELQPTPSGPNSITSSDRHNHLAVPVPDTEISADVSTVYDAHSTPQPIDEDGAQRSTSVRTPSGRSHSRSENTTQHSVNSSHRTSSIRATSTLQSGMYGREPILASTISRLRYRREARREEFTIREPIPPLTISVNWDTPPAGWISCIHPEGDTYLVYREEDMHLFTRGDITDARYLCDLVDRGRELYQCLRENSEPTAVTRELFLEFDDTIGYKYYFTDHQTRCIFWLDELQGEELELLYGDAPGIQRLVDLKYALEKEYWTHCEMFPNDRIVSLAVLEELRGTILHAVIDTLTSDCSTAPFDNQTLSKMLKLIDVLQLKAGTNDTHTAVVSARFMGLFAQSKFVNFHGQADARLASDQTVIQTDTQRRSFVWYLLSWALFNAPAVHAREFKKVWVDHTINGVTWRPFITTLTSEWQEMTIFSTVLLNANVAFLAIPGVILDNTSPGTVQTAAQIASYISILMSLGSVILSLLLVRQNRTKEREKIDEGATFLSHIVRLGLGMDSLTYIFSLPYALLMWSVVYFVLAVAFLVFQHTSIVTRVLVGTTFGLVTLLTGWSMLH</sequence>
<organism evidence="3 4">
    <name type="scientific">Obba rivulosa</name>
    <dbReference type="NCBI Taxonomy" id="1052685"/>
    <lineage>
        <taxon>Eukaryota</taxon>
        <taxon>Fungi</taxon>
        <taxon>Dikarya</taxon>
        <taxon>Basidiomycota</taxon>
        <taxon>Agaricomycotina</taxon>
        <taxon>Agaricomycetes</taxon>
        <taxon>Polyporales</taxon>
        <taxon>Gelatoporiaceae</taxon>
        <taxon>Obba</taxon>
    </lineage>
</organism>
<evidence type="ECO:0000313" key="3">
    <source>
        <dbReference type="EMBL" id="OCH92489.1"/>
    </source>
</evidence>
<reference evidence="3 4" key="1">
    <citation type="submission" date="2016-07" db="EMBL/GenBank/DDBJ databases">
        <title>Draft genome of the white-rot fungus Obba rivulosa 3A-2.</title>
        <authorList>
            <consortium name="DOE Joint Genome Institute"/>
            <person name="Miettinen O."/>
            <person name="Riley R."/>
            <person name="Acob R."/>
            <person name="Barry K."/>
            <person name="Cullen D."/>
            <person name="De Vries R."/>
            <person name="Hainaut M."/>
            <person name="Hatakka A."/>
            <person name="Henrissat B."/>
            <person name="Hilden K."/>
            <person name="Kuo R."/>
            <person name="Labutti K."/>
            <person name="Lipzen A."/>
            <person name="Makela M.R."/>
            <person name="Sandor L."/>
            <person name="Spatafora J.W."/>
            <person name="Grigoriev I.V."/>
            <person name="Hibbett D.S."/>
        </authorList>
    </citation>
    <scope>NUCLEOTIDE SEQUENCE [LARGE SCALE GENOMIC DNA]</scope>
    <source>
        <strain evidence="3 4">3A-2</strain>
    </source>
</reference>
<proteinExistence type="predicted"/>
<feature type="transmembrane region" description="Helical" evidence="2">
    <location>
        <begin position="546"/>
        <end position="568"/>
    </location>
</feature>
<feature type="transmembrane region" description="Helical" evidence="2">
    <location>
        <begin position="460"/>
        <end position="483"/>
    </location>
</feature>
<keyword evidence="2" id="KW-1133">Transmembrane helix</keyword>
<protein>
    <submittedName>
        <fullName evidence="3">Uncharacterized protein</fullName>
    </submittedName>
</protein>
<dbReference type="AlphaFoldDB" id="A0A8E2B1X2"/>